<keyword evidence="12" id="KW-1185">Reference proteome</keyword>
<dbReference type="FunFam" id="1.50.10.20:FF:000003">
    <property type="entry name" value="Terpene cyclase/mutase family member"/>
    <property type="match status" value="1"/>
</dbReference>
<dbReference type="InterPro" id="IPR007052">
    <property type="entry name" value="CS_dom"/>
</dbReference>
<feature type="domain" description="SGS" evidence="9">
    <location>
        <begin position="1114"/>
        <end position="1198"/>
    </location>
</feature>
<dbReference type="GO" id="GO:0016104">
    <property type="term" value="P:triterpenoid biosynthetic process"/>
    <property type="evidence" value="ECO:0007669"/>
    <property type="project" value="InterPro"/>
</dbReference>
<dbReference type="Pfam" id="PF05002">
    <property type="entry name" value="SGS"/>
    <property type="match status" value="1"/>
</dbReference>
<dbReference type="InterPro" id="IPR032696">
    <property type="entry name" value="SQ_cyclase_C"/>
</dbReference>
<keyword evidence="3" id="KW-0444">Lipid biosynthesis</keyword>
<dbReference type="InterPro" id="IPR008930">
    <property type="entry name" value="Terpenoid_cyclase/PrenylTrfase"/>
</dbReference>
<dbReference type="AlphaFoldDB" id="A0A9P9AB85"/>
<gene>
    <name evidence="11" type="ORF">F5X68DRAFT_267449</name>
</gene>
<evidence type="ECO:0000313" key="11">
    <source>
        <dbReference type="EMBL" id="KAH6692443.1"/>
    </source>
</evidence>
<accession>A0A9P9AB85</accession>
<dbReference type="Pfam" id="PF13243">
    <property type="entry name" value="SQHop_cyclase_C"/>
    <property type="match status" value="1"/>
</dbReference>
<feature type="region of interest" description="Disordered" evidence="8">
    <location>
        <begin position="964"/>
        <end position="984"/>
    </location>
</feature>
<dbReference type="CDD" id="cd06466">
    <property type="entry name" value="p23_CS_SGT1_like"/>
    <property type="match status" value="1"/>
</dbReference>
<dbReference type="GO" id="GO:0000250">
    <property type="term" value="F:lanosterol synthase activity"/>
    <property type="evidence" value="ECO:0007669"/>
    <property type="project" value="TreeGrafter"/>
</dbReference>
<dbReference type="PROSITE" id="PS51203">
    <property type="entry name" value="CS"/>
    <property type="match status" value="1"/>
</dbReference>
<dbReference type="Gene3D" id="6.20.120.20">
    <property type="match status" value="1"/>
</dbReference>
<evidence type="ECO:0000256" key="5">
    <source>
        <dbReference type="ARBA" id="ARBA00022955"/>
    </source>
</evidence>
<dbReference type="Gene3D" id="1.50.10.20">
    <property type="match status" value="2"/>
</dbReference>
<dbReference type="GO" id="GO:0005811">
    <property type="term" value="C:lipid droplet"/>
    <property type="evidence" value="ECO:0007669"/>
    <property type="project" value="InterPro"/>
</dbReference>
<feature type="region of interest" description="Disordered" evidence="8">
    <location>
        <begin position="1164"/>
        <end position="1198"/>
    </location>
</feature>
<dbReference type="InterPro" id="IPR008978">
    <property type="entry name" value="HSP20-like_chaperone"/>
</dbReference>
<organism evidence="11 12">
    <name type="scientific">Plectosphaerella plurivora</name>
    <dbReference type="NCBI Taxonomy" id="936078"/>
    <lineage>
        <taxon>Eukaryota</taxon>
        <taxon>Fungi</taxon>
        <taxon>Dikarya</taxon>
        <taxon>Ascomycota</taxon>
        <taxon>Pezizomycotina</taxon>
        <taxon>Sordariomycetes</taxon>
        <taxon>Hypocreomycetidae</taxon>
        <taxon>Glomerellales</taxon>
        <taxon>Plectosphaerellaceae</taxon>
        <taxon>Plectosphaerella</taxon>
    </lineage>
</organism>
<dbReference type="PANTHER" id="PTHR11764:SF20">
    <property type="entry name" value="LANOSTEROL SYNTHASE"/>
    <property type="match status" value="1"/>
</dbReference>
<dbReference type="Pfam" id="PF04969">
    <property type="entry name" value="CS"/>
    <property type="match status" value="1"/>
</dbReference>
<keyword evidence="7" id="KW-0413">Isomerase</keyword>
<dbReference type="InterPro" id="IPR018333">
    <property type="entry name" value="Squalene_cyclase"/>
</dbReference>
<dbReference type="Proteomes" id="UP000770015">
    <property type="component" value="Unassembled WGS sequence"/>
</dbReference>
<dbReference type="EMBL" id="JAGSXJ010000004">
    <property type="protein sequence ID" value="KAH6692443.1"/>
    <property type="molecule type" value="Genomic_DNA"/>
</dbReference>
<proteinExistence type="inferred from homology"/>
<dbReference type="GO" id="GO:0006696">
    <property type="term" value="P:ergosterol biosynthetic process"/>
    <property type="evidence" value="ECO:0007669"/>
    <property type="project" value="TreeGrafter"/>
</dbReference>
<evidence type="ECO:0000256" key="7">
    <source>
        <dbReference type="ARBA" id="ARBA00023235"/>
    </source>
</evidence>
<dbReference type="SUPFAM" id="SSF48452">
    <property type="entry name" value="TPR-like"/>
    <property type="match status" value="1"/>
</dbReference>
<feature type="domain" description="CS" evidence="10">
    <location>
        <begin position="986"/>
        <end position="1073"/>
    </location>
</feature>
<keyword evidence="5" id="KW-0752">Steroid biosynthesis</keyword>
<protein>
    <submittedName>
        <fullName evidence="11">Oxidosqualene:lanosterol cyclase</fullName>
    </submittedName>
</protein>
<dbReference type="PROSITE" id="PS51048">
    <property type="entry name" value="SGS"/>
    <property type="match status" value="1"/>
</dbReference>
<evidence type="ECO:0000256" key="2">
    <source>
        <dbReference type="ARBA" id="ARBA00009755"/>
    </source>
</evidence>
<reference evidence="11" key="1">
    <citation type="journal article" date="2021" name="Nat. Commun.">
        <title>Genetic determinants of endophytism in the Arabidopsis root mycobiome.</title>
        <authorList>
            <person name="Mesny F."/>
            <person name="Miyauchi S."/>
            <person name="Thiergart T."/>
            <person name="Pickel B."/>
            <person name="Atanasova L."/>
            <person name="Karlsson M."/>
            <person name="Huettel B."/>
            <person name="Barry K.W."/>
            <person name="Haridas S."/>
            <person name="Chen C."/>
            <person name="Bauer D."/>
            <person name="Andreopoulos W."/>
            <person name="Pangilinan J."/>
            <person name="LaButti K."/>
            <person name="Riley R."/>
            <person name="Lipzen A."/>
            <person name="Clum A."/>
            <person name="Drula E."/>
            <person name="Henrissat B."/>
            <person name="Kohler A."/>
            <person name="Grigoriev I.V."/>
            <person name="Martin F.M."/>
            <person name="Hacquard S."/>
        </authorList>
    </citation>
    <scope>NUCLEOTIDE SEQUENCE</scope>
    <source>
        <strain evidence="11">MPI-SDFR-AT-0117</strain>
    </source>
</reference>
<dbReference type="SUPFAM" id="SSF48239">
    <property type="entry name" value="Terpenoid cyclases/Protein prenyltransferases"/>
    <property type="match status" value="2"/>
</dbReference>
<comment type="similarity">
    <text evidence="2">Belongs to the terpene cyclase/mutase family.</text>
</comment>
<dbReference type="SUPFAM" id="SSF49764">
    <property type="entry name" value="HSP20-like chaperones"/>
    <property type="match status" value="1"/>
</dbReference>
<dbReference type="NCBIfam" id="TIGR01787">
    <property type="entry name" value="squalene_cyclas"/>
    <property type="match status" value="1"/>
</dbReference>
<keyword evidence="4" id="KW-0677">Repeat</keyword>
<dbReference type="Gene3D" id="2.60.40.790">
    <property type="match status" value="1"/>
</dbReference>
<dbReference type="Gene3D" id="1.25.40.10">
    <property type="entry name" value="Tetratricopeptide repeat domain"/>
    <property type="match status" value="1"/>
</dbReference>
<evidence type="ECO:0000256" key="4">
    <source>
        <dbReference type="ARBA" id="ARBA00022737"/>
    </source>
</evidence>
<evidence type="ECO:0000256" key="8">
    <source>
        <dbReference type="SAM" id="MobiDB-lite"/>
    </source>
</evidence>
<dbReference type="PANTHER" id="PTHR11764">
    <property type="entry name" value="TERPENE CYCLASE/MUTASE FAMILY MEMBER"/>
    <property type="match status" value="1"/>
</dbReference>
<dbReference type="InterPro" id="IPR032697">
    <property type="entry name" value="SQ_cyclase_N"/>
</dbReference>
<evidence type="ECO:0000256" key="3">
    <source>
        <dbReference type="ARBA" id="ARBA00022516"/>
    </source>
</evidence>
<sequence>MSSERLLARKRVADSIAEQEWPKRPRILEKTDKAKWRLNDNDGRHTWVYLEDDAAAAEKWPQTYADKYFLGLPTGLPELPKPKTPLDSAVNCLTFFEKLQLEPGEWGCEYGGPMFLIPGMVITWYATKTPISDIRATEIKNYIFARAHPEHGGWGLHVEGESTAFGCTMNYTALRLLGVDPDHPIMVKARARLHELGGATNAPHWAKFWMAVLGVMKWDIVNPVPAELWLLPDWLPLSPWRWWIHIRQLYLPMSFLAARKWSCEETELTRSLRTELMVQNWETINWKAHRNDIAPGDNYYPKHWLLNTANWVLANVWEPYLRPNWLGERAEDWTSQLVDMEDANTDYANLAPVNAPMNTMVCYVRDGPGSYTVRRHLERLDEFFWMNADGMLVNGTNGVQCWDTSFTILAVFAGGFQEDPRWRPMLEKALGFLDRHQIRENCKDQEKCYRMHRKGGWPFSNKDQGYCVSDCVSECIKSVILLQKTPGYPQLLDDQRIYDAIDTIMMYQNDDTGGVGSYETRRGGKWLEVFNAAEVFGDIMVEYDYPECTTACVTALSLFRKHWPDYRADDIQHFIDRAVSWIKVHQMDHGGWYGSWGICFTYATMFAMESLASVGETYKNSSNAKRGCDFLISKQREDGGWSESYKACETMKYVEHPSGSLVVQTAWAVLGLLEGEYPDVEPIEKAVRFIMSRQQPNGEWLAESIEGVFNKSCMITYPNYKLVWPIKALGMFNRLYPERAANFSTDKDSTRFHSPDSLFFTPRKEQEESPSMSSDGQAGLALADAKDYAAALPKLNNALKSSSAPAWLLARAKCHIANKDYELALHDAEAAYISAASRGSRPLMIDAQYRRAVSLFRLGHIADADVSAWRAMKLAEGVTVTDASLKDPTAETGGFWRPDREALLKQMKDVTAPPSAADMTSKRFGAIWNTAAAWRAQVISQLDKLGPEDEGRKITVPLMPVERKKEEPAPAPVAAAPVASTQPEKPKEVRVDFFQSNTNMSVSVFAKGVPKDQFQAEMTAEKVRLSHIPGHEPWFEIPLYGQIDPAQSKFAVTPNKVELSLRKATAAKWPTLRADTGAPSSSTTAAPAPAIAQPVAPKPAALEPVAKPAETAPSYPTSSRKGATNWDKVLEDEDTEEKASVNDFFKNLYSGATEEQRRAMMKSFTESNGTSLSTNWDDVKDHKVETVPPEGVEAKKWT</sequence>
<dbReference type="InterPro" id="IPR011990">
    <property type="entry name" value="TPR-like_helical_dom_sf"/>
</dbReference>
<dbReference type="OrthoDB" id="21502at2759"/>
<dbReference type="SFLD" id="SFLDG01016">
    <property type="entry name" value="Prenyltransferase_Like_2"/>
    <property type="match status" value="1"/>
</dbReference>
<dbReference type="InterPro" id="IPR007699">
    <property type="entry name" value="SGS_dom"/>
</dbReference>
<name>A0A9P9AB85_9PEZI</name>
<keyword evidence="6" id="KW-0443">Lipid metabolism</keyword>
<comment type="similarity">
    <text evidence="1">Belongs to the SGT1 family.</text>
</comment>
<feature type="compositionally biased region" description="Polar residues" evidence="8">
    <location>
        <begin position="1164"/>
        <end position="1176"/>
    </location>
</feature>
<evidence type="ECO:0000256" key="1">
    <source>
        <dbReference type="ARBA" id="ARBA00008509"/>
    </source>
</evidence>
<dbReference type="CDD" id="cd02892">
    <property type="entry name" value="SQCY_1"/>
    <property type="match status" value="1"/>
</dbReference>
<evidence type="ECO:0000313" key="12">
    <source>
        <dbReference type="Proteomes" id="UP000770015"/>
    </source>
</evidence>
<evidence type="ECO:0000256" key="6">
    <source>
        <dbReference type="ARBA" id="ARBA00023098"/>
    </source>
</evidence>
<comment type="caution">
    <text evidence="11">The sequence shown here is derived from an EMBL/GenBank/DDBJ whole genome shotgun (WGS) entry which is preliminary data.</text>
</comment>
<evidence type="ECO:0000259" key="9">
    <source>
        <dbReference type="PROSITE" id="PS51048"/>
    </source>
</evidence>
<evidence type="ECO:0000259" key="10">
    <source>
        <dbReference type="PROSITE" id="PS51203"/>
    </source>
</evidence>
<dbReference type="Pfam" id="PF13249">
    <property type="entry name" value="SQHop_cyclase_N"/>
    <property type="match status" value="1"/>
</dbReference>